<dbReference type="Proteomes" id="UP000215335">
    <property type="component" value="Unassembled WGS sequence"/>
</dbReference>
<dbReference type="PANTHER" id="PTHR24413">
    <property type="entry name" value="SPECKLE-TYPE POZ PROTEIN"/>
    <property type="match status" value="1"/>
</dbReference>
<feature type="domain" description="MATH" evidence="2">
    <location>
        <begin position="13"/>
        <end position="137"/>
    </location>
</feature>
<dbReference type="PROSITE" id="PS50097">
    <property type="entry name" value="BTB"/>
    <property type="match status" value="1"/>
</dbReference>
<evidence type="ECO:0000259" key="1">
    <source>
        <dbReference type="PROSITE" id="PS50097"/>
    </source>
</evidence>
<evidence type="ECO:0008006" key="5">
    <source>
        <dbReference type="Google" id="ProtNLM"/>
    </source>
</evidence>
<dbReference type="STRING" id="543379.A0A232F2A1"/>
<dbReference type="PROSITE" id="PS50144">
    <property type="entry name" value="MATH"/>
    <property type="match status" value="1"/>
</dbReference>
<dbReference type="OrthoDB" id="10249567at2759"/>
<dbReference type="EMBL" id="NNAY01001183">
    <property type="protein sequence ID" value="OXU24825.1"/>
    <property type="molecule type" value="Genomic_DNA"/>
</dbReference>
<evidence type="ECO:0000313" key="3">
    <source>
        <dbReference type="EMBL" id="OXU24825.1"/>
    </source>
</evidence>
<reference evidence="3 4" key="1">
    <citation type="journal article" date="2017" name="Curr. Biol.">
        <title>The Evolution of Venom by Co-option of Single-Copy Genes.</title>
        <authorList>
            <person name="Martinson E.O."/>
            <person name="Mrinalini"/>
            <person name="Kelkar Y.D."/>
            <person name="Chang C.H."/>
            <person name="Werren J.H."/>
        </authorList>
    </citation>
    <scope>NUCLEOTIDE SEQUENCE [LARGE SCALE GENOMIC DNA]</scope>
    <source>
        <strain evidence="3 4">Alberta</strain>
        <tissue evidence="3">Whole body</tissue>
    </source>
</reference>
<dbReference type="Gene3D" id="3.30.710.10">
    <property type="entry name" value="Potassium Channel Kv1.1, Chain A"/>
    <property type="match status" value="1"/>
</dbReference>
<dbReference type="InterPro" id="IPR011333">
    <property type="entry name" value="SKP1/BTB/POZ_sf"/>
</dbReference>
<proteinExistence type="predicted"/>
<protein>
    <recommendedName>
        <fullName evidence="5">BTB domain-containing protein</fullName>
    </recommendedName>
</protein>
<accession>A0A232F2A1</accession>
<evidence type="ECO:0000313" key="4">
    <source>
        <dbReference type="Proteomes" id="UP000215335"/>
    </source>
</evidence>
<organism evidence="3 4">
    <name type="scientific">Trichomalopsis sarcophagae</name>
    <dbReference type="NCBI Taxonomy" id="543379"/>
    <lineage>
        <taxon>Eukaryota</taxon>
        <taxon>Metazoa</taxon>
        <taxon>Ecdysozoa</taxon>
        <taxon>Arthropoda</taxon>
        <taxon>Hexapoda</taxon>
        <taxon>Insecta</taxon>
        <taxon>Pterygota</taxon>
        <taxon>Neoptera</taxon>
        <taxon>Endopterygota</taxon>
        <taxon>Hymenoptera</taxon>
        <taxon>Apocrita</taxon>
        <taxon>Proctotrupomorpha</taxon>
        <taxon>Chalcidoidea</taxon>
        <taxon>Pteromalidae</taxon>
        <taxon>Pteromalinae</taxon>
        <taxon>Trichomalopsis</taxon>
    </lineage>
</organism>
<feature type="domain" description="BTB" evidence="1">
    <location>
        <begin position="190"/>
        <end position="254"/>
    </location>
</feature>
<evidence type="ECO:0000259" key="2">
    <source>
        <dbReference type="PROSITE" id="PS50144"/>
    </source>
</evidence>
<keyword evidence="4" id="KW-1185">Reference proteome</keyword>
<dbReference type="SMART" id="SM00225">
    <property type="entry name" value="BTB"/>
    <property type="match status" value="1"/>
</dbReference>
<dbReference type="GO" id="GO:0030163">
    <property type="term" value="P:protein catabolic process"/>
    <property type="evidence" value="ECO:0007669"/>
    <property type="project" value="UniProtKB-ARBA"/>
</dbReference>
<name>A0A232F2A1_9HYME</name>
<dbReference type="Gene3D" id="1.25.40.420">
    <property type="match status" value="1"/>
</dbReference>
<dbReference type="Gene3D" id="2.60.210.10">
    <property type="entry name" value="Apoptosis, Tumor Necrosis Factor Receptor Associated Protein 2, Chain A"/>
    <property type="match status" value="1"/>
</dbReference>
<dbReference type="CDD" id="cd00121">
    <property type="entry name" value="MATH"/>
    <property type="match status" value="1"/>
</dbReference>
<dbReference type="AlphaFoldDB" id="A0A232F2A1"/>
<dbReference type="InterPro" id="IPR002083">
    <property type="entry name" value="MATH/TRAF_dom"/>
</dbReference>
<gene>
    <name evidence="3" type="ORF">TSAR_007591</name>
</gene>
<comment type="caution">
    <text evidence="3">The sequence shown here is derived from an EMBL/GenBank/DDBJ whole genome shotgun (WGS) entry which is preliminary data.</text>
</comment>
<dbReference type="InterPro" id="IPR008974">
    <property type="entry name" value="TRAF-like"/>
</dbReference>
<dbReference type="Pfam" id="PF00651">
    <property type="entry name" value="BTB"/>
    <property type="match status" value="1"/>
</dbReference>
<dbReference type="Pfam" id="PF22486">
    <property type="entry name" value="MATH_2"/>
    <property type="match status" value="1"/>
</dbReference>
<dbReference type="SUPFAM" id="SSF54695">
    <property type="entry name" value="POZ domain"/>
    <property type="match status" value="1"/>
</dbReference>
<sequence>MSSSKVGKVSSVTSEYKWVIENFCTSCKRVGEVLLSPEFSTLISDVPTQWQLGIYPKGEGYTSNQCLSIYLYNLSGANITVNVSFAIVDGNGKVLLKKILGEKSFNKTLNWGFPAFACSYDIMDILDDDKLRIVCKISLHPIESIKTLQQEEEDDNEKFLSEQIKEEKNRVRLLEFDIFERMITEEDKFSDVTFKIGNQTWKAHKCILAKRSSVLATMFQEEIKDNVVEIKNVEPNVFMEFLRYAYSGKVNDIEKIAEELLFLAVRYKLDTLFGICEETLCEEVNFESVVEKLRFAHNYKASNLKKTAMQLIVSNAKNIVVLPSFKALTDTPDLLYEVLLSMAMHNIYKE</sequence>
<dbReference type="InterPro" id="IPR000210">
    <property type="entry name" value="BTB/POZ_dom"/>
</dbReference>
<dbReference type="SUPFAM" id="SSF49599">
    <property type="entry name" value="TRAF domain-like"/>
    <property type="match status" value="1"/>
</dbReference>